<protein>
    <submittedName>
        <fullName evidence="1">Uncharacterized protein</fullName>
    </submittedName>
</protein>
<evidence type="ECO:0000313" key="2">
    <source>
        <dbReference type="Proteomes" id="UP000451565"/>
    </source>
</evidence>
<dbReference type="RefSeq" id="WP_153233605.1">
    <property type="nucleotide sequence ID" value="NZ_WINI01000001.1"/>
</dbReference>
<accession>A0A843YRF6</accession>
<sequence length="101" mass="11584">MTRDIHTFEIFFDNVRRFVRDKPFLKEAETERPDNVPTVLVQDIRECDLFGWSSAKVYDSAELIIEELAMAAFEILRCAVAFLQASSSPPSGRNSSRVQRT</sequence>
<comment type="caution">
    <text evidence="1">The sequence shown here is derived from an EMBL/GenBank/DDBJ whole genome shotgun (WGS) entry which is preliminary data.</text>
</comment>
<dbReference type="Proteomes" id="UP000451565">
    <property type="component" value="Unassembled WGS sequence"/>
</dbReference>
<organism evidence="1 2">
    <name type="scientific">Glaciimonas soli</name>
    <dbReference type="NCBI Taxonomy" id="2590999"/>
    <lineage>
        <taxon>Bacteria</taxon>
        <taxon>Pseudomonadati</taxon>
        <taxon>Pseudomonadota</taxon>
        <taxon>Betaproteobacteria</taxon>
        <taxon>Burkholderiales</taxon>
        <taxon>Oxalobacteraceae</taxon>
        <taxon>Glaciimonas</taxon>
    </lineage>
</organism>
<dbReference type="EMBL" id="WINI01000001">
    <property type="protein sequence ID" value="MQR00083.1"/>
    <property type="molecule type" value="Genomic_DNA"/>
</dbReference>
<keyword evidence="2" id="KW-1185">Reference proteome</keyword>
<name>A0A843YRF6_9BURK</name>
<dbReference type="AlphaFoldDB" id="A0A843YRF6"/>
<reference evidence="1 2" key="1">
    <citation type="submission" date="2019-10" db="EMBL/GenBank/DDBJ databases">
        <title>Glaciimonas soli sp. nov., a psychrophilic bacterium isolated from the forest soil of a high elevation mountain in Taiwan.</title>
        <authorList>
            <person name="Wang L.-T."/>
            <person name="Shieh W.Y."/>
        </authorList>
    </citation>
    <scope>NUCLEOTIDE SEQUENCE [LARGE SCALE GENOMIC DNA]</scope>
    <source>
        <strain evidence="1 2">GS1</strain>
    </source>
</reference>
<proteinExistence type="predicted"/>
<evidence type="ECO:0000313" key="1">
    <source>
        <dbReference type="EMBL" id="MQR00083.1"/>
    </source>
</evidence>
<gene>
    <name evidence="1" type="ORF">GEV47_05215</name>
</gene>